<dbReference type="GO" id="GO:0003746">
    <property type="term" value="F:translation elongation factor activity"/>
    <property type="evidence" value="ECO:0007669"/>
    <property type="project" value="InterPro"/>
</dbReference>
<evidence type="ECO:0000256" key="1">
    <source>
        <dbReference type="SAM" id="MobiDB-lite"/>
    </source>
</evidence>
<feature type="region of interest" description="Disordered" evidence="1">
    <location>
        <begin position="142"/>
        <end position="173"/>
    </location>
</feature>
<name>A0A2G9Q8B4_AQUCT</name>
<evidence type="ECO:0000313" key="3">
    <source>
        <dbReference type="Proteomes" id="UP000228934"/>
    </source>
</evidence>
<dbReference type="GO" id="GO:0005853">
    <property type="term" value="C:eukaryotic translation elongation factor 1 complex"/>
    <property type="evidence" value="ECO:0007669"/>
    <property type="project" value="InterPro"/>
</dbReference>
<organism evidence="2 3">
    <name type="scientific">Aquarana catesbeiana</name>
    <name type="common">American bullfrog</name>
    <name type="synonym">Rana catesbeiana</name>
    <dbReference type="NCBI Taxonomy" id="8400"/>
    <lineage>
        <taxon>Eukaryota</taxon>
        <taxon>Metazoa</taxon>
        <taxon>Chordata</taxon>
        <taxon>Craniata</taxon>
        <taxon>Vertebrata</taxon>
        <taxon>Euteleostomi</taxon>
        <taxon>Amphibia</taxon>
        <taxon>Batrachia</taxon>
        <taxon>Anura</taxon>
        <taxon>Neobatrachia</taxon>
        <taxon>Ranoidea</taxon>
        <taxon>Ranidae</taxon>
        <taxon>Aquarana</taxon>
    </lineage>
</organism>
<proteinExistence type="predicted"/>
<keyword evidence="3" id="KW-1185">Reference proteome</keyword>
<dbReference type="PANTHER" id="PTHR11595:SF21">
    <property type="entry name" value="ELONGATION FACTOR 1-BETA"/>
    <property type="match status" value="1"/>
</dbReference>
<sequence length="173" mass="20000">SFPAGLFHALHWYNHIKSCGKQKVSSPGARKPLGKYSPGNIKGTTDRGHLRRLRKMMMMTLTCLVEVTEKAKRIREEQLAQYKSKKSKKSALIAKSLFLLDVKPWDNETDLIKLGQCTQQTGHLRRLTEIMMKLTCLTKKMKRKAKRQRESERSAWHNTSLRNQKKPPIFLPA</sequence>
<dbReference type="InterPro" id="IPR049720">
    <property type="entry name" value="EF1B_bsu/dsu"/>
</dbReference>
<feature type="non-terminal residue" evidence="2">
    <location>
        <position position="1"/>
    </location>
</feature>
<dbReference type="GO" id="GO:0005829">
    <property type="term" value="C:cytosol"/>
    <property type="evidence" value="ECO:0007669"/>
    <property type="project" value="TreeGrafter"/>
</dbReference>
<accession>A0A2G9Q8B4</accession>
<evidence type="ECO:0000313" key="2">
    <source>
        <dbReference type="EMBL" id="PIO11775.1"/>
    </source>
</evidence>
<reference evidence="3" key="1">
    <citation type="journal article" date="2017" name="Nat. Commun.">
        <title>The North American bullfrog draft genome provides insight into hormonal regulation of long noncoding RNA.</title>
        <authorList>
            <person name="Hammond S.A."/>
            <person name="Warren R.L."/>
            <person name="Vandervalk B.P."/>
            <person name="Kucuk E."/>
            <person name="Khan H."/>
            <person name="Gibb E.A."/>
            <person name="Pandoh P."/>
            <person name="Kirk H."/>
            <person name="Zhao Y."/>
            <person name="Jones M."/>
            <person name="Mungall A.J."/>
            <person name="Coope R."/>
            <person name="Pleasance S."/>
            <person name="Moore R.A."/>
            <person name="Holt R.A."/>
            <person name="Round J.M."/>
            <person name="Ohora S."/>
            <person name="Walle B.V."/>
            <person name="Veldhoen N."/>
            <person name="Helbing C.C."/>
            <person name="Birol I."/>
        </authorList>
    </citation>
    <scope>NUCLEOTIDE SEQUENCE [LARGE SCALE GENOMIC DNA]</scope>
</reference>
<dbReference type="PANTHER" id="PTHR11595">
    <property type="entry name" value="EF-HAND AND COILED-COIL DOMAIN-CONTAINING FAMILY MEMBER"/>
    <property type="match status" value="1"/>
</dbReference>
<dbReference type="Proteomes" id="UP000228934">
    <property type="component" value="Unassembled WGS sequence"/>
</dbReference>
<protein>
    <submittedName>
        <fullName evidence="2">Uncharacterized protein</fullName>
    </submittedName>
</protein>
<gene>
    <name evidence="2" type="ORF">AB205_0154030</name>
</gene>
<feature type="region of interest" description="Disordered" evidence="1">
    <location>
        <begin position="23"/>
        <end position="45"/>
    </location>
</feature>
<dbReference type="AlphaFoldDB" id="A0A2G9Q8B4"/>
<dbReference type="OrthoDB" id="331763at2759"/>
<dbReference type="EMBL" id="KZ060816">
    <property type="protein sequence ID" value="PIO11775.1"/>
    <property type="molecule type" value="Genomic_DNA"/>
</dbReference>
<dbReference type="GO" id="GO:0005085">
    <property type="term" value="F:guanyl-nucleotide exchange factor activity"/>
    <property type="evidence" value="ECO:0007669"/>
    <property type="project" value="TreeGrafter"/>
</dbReference>
<feature type="non-terminal residue" evidence="2">
    <location>
        <position position="173"/>
    </location>
</feature>